<dbReference type="CDD" id="cd23992">
    <property type="entry name" value="PBP_GOBP"/>
    <property type="match status" value="1"/>
</dbReference>
<evidence type="ECO:0000313" key="2">
    <source>
        <dbReference type="EMBL" id="AMD82868.1"/>
    </source>
</evidence>
<dbReference type="GeneID" id="109029944"/>
<evidence type="ECO:0000256" key="1">
    <source>
        <dbReference type="SAM" id="SignalP"/>
    </source>
</evidence>
<dbReference type="KEGG" id="btab:109029944"/>
<evidence type="ECO:0000313" key="4">
    <source>
        <dbReference type="Proteomes" id="UP001152759"/>
    </source>
</evidence>
<sequence>MNNLMVFSILLYLQYLLAVKADQGNQGHQGQQGNQSEDQEKVKAIYQKCQQESMAEEKDLDNFKKMEMPSSEKGKCMMACLMREAKIIVNKRFSKDGAMALAQRYYSTQPQNMDKAKQVIVACDKQVEHERNECNIAGKLAECVVTEAQRVGLTSVPKG</sequence>
<proteinExistence type="evidence at transcript level"/>
<dbReference type="Proteomes" id="UP001152759">
    <property type="component" value="Chromosome 3"/>
</dbReference>
<dbReference type="Gene3D" id="1.10.238.20">
    <property type="entry name" value="Pheromone/general odorant binding protein domain"/>
    <property type="match status" value="1"/>
</dbReference>
<dbReference type="GO" id="GO:0005549">
    <property type="term" value="F:odorant binding"/>
    <property type="evidence" value="ECO:0007669"/>
    <property type="project" value="InterPro"/>
</dbReference>
<accession>A0A125RYU8</accession>
<dbReference type="SUPFAM" id="SSF47565">
    <property type="entry name" value="Insect pheromone/odorant-binding proteins"/>
    <property type="match status" value="1"/>
</dbReference>
<dbReference type="Pfam" id="PF01395">
    <property type="entry name" value="PBP_GOBP"/>
    <property type="match status" value="1"/>
</dbReference>
<dbReference type="EMBL" id="OU963864">
    <property type="protein sequence ID" value="CAH0768476.1"/>
    <property type="molecule type" value="Genomic_DNA"/>
</dbReference>
<name>A0A125RYU8_BEMTA</name>
<evidence type="ECO:0000313" key="3">
    <source>
        <dbReference type="EMBL" id="CAH0768476.1"/>
    </source>
</evidence>
<dbReference type="InterPro" id="IPR036728">
    <property type="entry name" value="PBP_GOBP_sf"/>
</dbReference>
<keyword evidence="1" id="KW-0732">Signal</keyword>
<protein>
    <submittedName>
        <fullName evidence="2">Odorant-binding protein 8</fullName>
    </submittedName>
</protein>
<organism evidence="2">
    <name type="scientific">Bemisia tabaci</name>
    <name type="common">Sweetpotato whitefly</name>
    <name type="synonym">Aleurodes tabaci</name>
    <dbReference type="NCBI Taxonomy" id="7038"/>
    <lineage>
        <taxon>Eukaryota</taxon>
        <taxon>Metazoa</taxon>
        <taxon>Ecdysozoa</taxon>
        <taxon>Arthropoda</taxon>
        <taxon>Hexapoda</taxon>
        <taxon>Insecta</taxon>
        <taxon>Pterygota</taxon>
        <taxon>Neoptera</taxon>
        <taxon>Paraneoptera</taxon>
        <taxon>Hemiptera</taxon>
        <taxon>Sternorrhyncha</taxon>
        <taxon>Aleyrodoidea</taxon>
        <taxon>Aleyrodidae</taxon>
        <taxon>Aleyrodinae</taxon>
        <taxon>Bemisia</taxon>
    </lineage>
</organism>
<dbReference type="InterPro" id="IPR006170">
    <property type="entry name" value="PBP/GOBP"/>
</dbReference>
<dbReference type="EMBL" id="KT358500">
    <property type="protein sequence ID" value="AMD82868.1"/>
    <property type="molecule type" value="mRNA"/>
</dbReference>
<dbReference type="SMR" id="A0A125RYU8"/>
<dbReference type="AlphaFoldDB" id="A0A125RYU8"/>
<dbReference type="SMART" id="SM00708">
    <property type="entry name" value="PhBP"/>
    <property type="match status" value="1"/>
</dbReference>
<feature type="chain" id="PRO_5040567963" evidence="1">
    <location>
        <begin position="22"/>
        <end position="159"/>
    </location>
</feature>
<reference evidence="3" key="2">
    <citation type="submission" date="2021-12" db="EMBL/GenBank/DDBJ databases">
        <authorList>
            <person name="King R."/>
        </authorList>
    </citation>
    <scope>NUCLEOTIDE SEQUENCE</scope>
</reference>
<gene>
    <name evidence="2" type="primary">OBP8</name>
    <name evidence="3" type="ORF">BEMITA_LOCUS5604</name>
</gene>
<feature type="signal peptide" evidence="1">
    <location>
        <begin position="1"/>
        <end position="21"/>
    </location>
</feature>
<keyword evidence="4" id="KW-1185">Reference proteome</keyword>
<reference evidence="2" key="1">
    <citation type="submission" date="2015-07" db="EMBL/GenBank/DDBJ databases">
        <title>Cloning and prokaryotic expression of odorant binding protein OBP8 progress in MED Cryptic Species Bemisa tabaci and plant volatiles binding charateristics.</title>
        <authorList>
            <person name="Zhang X.M."/>
            <person name="Wu F."/>
            <person name="Wang R."/>
            <person name="Li H.L."/>
            <person name="Luo C."/>
        </authorList>
    </citation>
    <scope>NUCLEOTIDE SEQUENCE</scope>
</reference>